<gene>
    <name evidence="3" type="ORF">E0H75_17430</name>
</gene>
<comment type="caution">
    <text evidence="3">The sequence shown here is derived from an EMBL/GenBank/DDBJ whole genome shotgun (WGS) entry which is preliminary data.</text>
</comment>
<name>A0A4R0JXP2_9ACTN</name>
<accession>A0A4R0JXP2</accession>
<feature type="signal peptide" evidence="1">
    <location>
        <begin position="1"/>
        <end position="19"/>
    </location>
</feature>
<organism evidence="3 4">
    <name type="scientific">Kribbella capetownensis</name>
    <dbReference type="NCBI Taxonomy" id="1572659"/>
    <lineage>
        <taxon>Bacteria</taxon>
        <taxon>Bacillati</taxon>
        <taxon>Actinomycetota</taxon>
        <taxon>Actinomycetes</taxon>
        <taxon>Propionibacteriales</taxon>
        <taxon>Kribbellaceae</taxon>
        <taxon>Kribbella</taxon>
    </lineage>
</organism>
<keyword evidence="3" id="KW-0378">Hydrolase</keyword>
<keyword evidence="4" id="KW-1185">Reference proteome</keyword>
<dbReference type="InterPro" id="IPR012338">
    <property type="entry name" value="Beta-lactam/transpept-like"/>
</dbReference>
<evidence type="ECO:0000313" key="3">
    <source>
        <dbReference type="EMBL" id="TCC50068.1"/>
    </source>
</evidence>
<dbReference type="PANTHER" id="PTHR46825">
    <property type="entry name" value="D-ALANYL-D-ALANINE-CARBOXYPEPTIDASE/ENDOPEPTIDASE AMPH"/>
    <property type="match status" value="1"/>
</dbReference>
<evidence type="ECO:0000313" key="4">
    <source>
        <dbReference type="Proteomes" id="UP000293342"/>
    </source>
</evidence>
<dbReference type="PROSITE" id="PS51257">
    <property type="entry name" value="PROKAR_LIPOPROTEIN"/>
    <property type="match status" value="1"/>
</dbReference>
<dbReference type="Pfam" id="PF00144">
    <property type="entry name" value="Beta-lactamase"/>
    <property type="match status" value="1"/>
</dbReference>
<dbReference type="GO" id="GO:0016787">
    <property type="term" value="F:hydrolase activity"/>
    <property type="evidence" value="ECO:0007669"/>
    <property type="project" value="UniProtKB-KW"/>
</dbReference>
<feature type="domain" description="Beta-lactamase-related" evidence="2">
    <location>
        <begin position="68"/>
        <end position="365"/>
    </location>
</feature>
<protein>
    <submittedName>
        <fullName evidence="3">Class A beta-lactamase-related serine hydrolase</fullName>
    </submittedName>
</protein>
<dbReference type="RefSeq" id="WP_131514579.1">
    <property type="nucleotide sequence ID" value="NZ_SJKD01000003.1"/>
</dbReference>
<keyword evidence="1" id="KW-0732">Signal</keyword>
<dbReference type="Proteomes" id="UP000293342">
    <property type="component" value="Unassembled WGS sequence"/>
</dbReference>
<feature type="chain" id="PRO_5039027463" evidence="1">
    <location>
        <begin position="20"/>
        <end position="383"/>
    </location>
</feature>
<evidence type="ECO:0000259" key="2">
    <source>
        <dbReference type="Pfam" id="PF00144"/>
    </source>
</evidence>
<dbReference type="InterPro" id="IPR050491">
    <property type="entry name" value="AmpC-like"/>
</dbReference>
<proteinExistence type="predicted"/>
<dbReference type="OrthoDB" id="3863176at2"/>
<evidence type="ECO:0000256" key="1">
    <source>
        <dbReference type="SAM" id="SignalP"/>
    </source>
</evidence>
<reference evidence="3 4" key="1">
    <citation type="submission" date="2019-02" db="EMBL/GenBank/DDBJ databases">
        <title>Kribbella capetownensis sp. nov. and Kribbella speibonae sp. nov., isolated from soil.</title>
        <authorList>
            <person name="Curtis S.M."/>
            <person name="Norton I."/>
            <person name="Everest G.J."/>
            <person name="Meyers P.R."/>
        </authorList>
    </citation>
    <scope>NUCLEOTIDE SEQUENCE [LARGE SCALE GENOMIC DNA]</scope>
    <source>
        <strain evidence="3 4">YM53</strain>
    </source>
</reference>
<dbReference type="InterPro" id="IPR001466">
    <property type="entry name" value="Beta-lactam-related"/>
</dbReference>
<dbReference type="AlphaFoldDB" id="A0A4R0JXP2"/>
<sequence>MRWSAAALLVIALVGCSGGGGEPAAAPVVPVTVPAFPDPGTTALDPGKAQALQAVLAKIVAFPDSPAGSRGATAAVVTDRWTWSGAAGKDSAGTALRPDTSMAVASITKTFVAAEVMLLAKAGKVELDKPISTYVQHKLTANGATVRQHLSMTSGVPDYLDGDYRAVDQAVAAAPGKHWTLDQPLSYHTATVGAPGGDSGYSNPSYQLLGLLVEKVTGQPLAGVLRRDLAAPAGLKHAAFQDGEKPQPPAAVDHNDSCGEPDGYLPCRAWASAVAASGGLAADAPTVARWGYQLYGGRVLPPDLVSQMTTKGNAPYGLGTMLFTLQFGLGTAYGHFGDMPDHTSLLVVVPAKKVSVALLVADGGRHLDSAITGLTTALQPLLG</sequence>
<dbReference type="EMBL" id="SJKD01000003">
    <property type="protein sequence ID" value="TCC50068.1"/>
    <property type="molecule type" value="Genomic_DNA"/>
</dbReference>
<dbReference type="PANTHER" id="PTHR46825:SF7">
    <property type="entry name" value="D-ALANYL-D-ALANINE CARBOXYPEPTIDASE"/>
    <property type="match status" value="1"/>
</dbReference>
<dbReference type="Gene3D" id="3.40.710.10">
    <property type="entry name" value="DD-peptidase/beta-lactamase superfamily"/>
    <property type="match status" value="1"/>
</dbReference>
<dbReference type="SUPFAM" id="SSF56601">
    <property type="entry name" value="beta-lactamase/transpeptidase-like"/>
    <property type="match status" value="1"/>
</dbReference>